<dbReference type="HOGENOM" id="CLU_153278_0_0_3"/>
<dbReference type="EMBL" id="BX569690">
    <property type="protein sequence ID" value="CAE07166.1"/>
    <property type="molecule type" value="Genomic_DNA"/>
</dbReference>
<reference evidence="1 2" key="1">
    <citation type="journal article" date="2003" name="Nature">
        <title>The genome of a motile marine Synechococcus.</title>
        <authorList>
            <person name="Palenik B."/>
            <person name="Brahamsha B."/>
            <person name="Larimer F."/>
            <person name="Land M."/>
            <person name="Hauser L."/>
            <person name="Chain P."/>
            <person name="Lamerdin J."/>
            <person name="Regala W."/>
            <person name="Allen E.A."/>
            <person name="McCarren J."/>
            <person name="Paulsen I."/>
            <person name="Dufresne A."/>
            <person name="Partensky F."/>
            <person name="Webb E."/>
            <person name="Waterbury J."/>
        </authorList>
    </citation>
    <scope>NUCLEOTIDE SEQUENCE [LARGE SCALE GENOMIC DNA]</scope>
    <source>
        <strain evidence="1 2">WH8102</strain>
    </source>
</reference>
<organism evidence="1 2">
    <name type="scientific">Parasynechococcus marenigrum (strain WH8102)</name>
    <dbReference type="NCBI Taxonomy" id="84588"/>
    <lineage>
        <taxon>Bacteria</taxon>
        <taxon>Bacillati</taxon>
        <taxon>Cyanobacteriota</taxon>
        <taxon>Cyanophyceae</taxon>
        <taxon>Synechococcales</taxon>
        <taxon>Prochlorococcaceae</taxon>
        <taxon>Parasynechococcus</taxon>
        <taxon>Parasynechococcus marenigrum</taxon>
    </lineage>
</organism>
<dbReference type="KEGG" id="syw:SYNW0651"/>
<evidence type="ECO:0000313" key="1">
    <source>
        <dbReference type="EMBL" id="CAE07166.1"/>
    </source>
</evidence>
<proteinExistence type="predicted"/>
<dbReference type="Proteomes" id="UP000001422">
    <property type="component" value="Chromosome"/>
</dbReference>
<dbReference type="AlphaFoldDB" id="Q7U8G7"/>
<dbReference type="RefSeq" id="WP_011127518.1">
    <property type="nucleotide sequence ID" value="NC_005070.1"/>
</dbReference>
<name>Q7U8G7_PARMW</name>
<accession>Q7U8G7</accession>
<evidence type="ECO:0000313" key="2">
    <source>
        <dbReference type="Proteomes" id="UP000001422"/>
    </source>
</evidence>
<gene>
    <name evidence="1" type="ordered locus">SYNW0651</name>
</gene>
<keyword evidence="2" id="KW-1185">Reference proteome</keyword>
<dbReference type="STRING" id="84588.SYNW0651"/>
<dbReference type="eggNOG" id="ENOG5030S9Q">
    <property type="taxonomic scope" value="Bacteria"/>
</dbReference>
<sequence length="124" mass="13271">MAGITPIGLLIGGLALWAPMVRAETMSPETIRKVARLELARSIRAFAAGSLANGECLVRREQLSQQQANQATAIALQEMGISAAVLENPQVRKAADLLGQELTDSCDLSSLDDKTAQQLVRDEL</sequence>
<protein>
    <submittedName>
        <fullName evidence="1">Uncharacterized protein</fullName>
    </submittedName>
</protein>